<gene>
    <name evidence="2" type="ORF">BWQ96_05745</name>
</gene>
<evidence type="ECO:0000313" key="3">
    <source>
        <dbReference type="Proteomes" id="UP000247409"/>
    </source>
</evidence>
<keyword evidence="3" id="KW-1185">Reference proteome</keyword>
<accession>A0A2V3IQV4</accession>
<dbReference type="Proteomes" id="UP000247409">
    <property type="component" value="Unassembled WGS sequence"/>
</dbReference>
<sequence>MKTLSSCFQNSLPCTAPRRPWLCRTLTSIGATAFSESTVRKCEPSCRKRSPAFILVLPRFPSPSLLLSLRLPLSKSALVRISHSARRLESPHHRYSPSQRAQLYPSHIVQCELESTLTSALKTYQPLASQPQQHAPQHPIPVPDSTALTATATQLEQTMQLQQPNPLEKHLASEQSALNDPLRAEPPPTPPQPPDEPTIEKDVVRLQIFQHPHWKQLLTDTQRHAVIRFIYSKLPDNDELCAADASVSSELMERASRIESGAFGQARTGTDYLDFVLKHLPTVESNHASDASVIEASMAPS</sequence>
<name>A0A2V3IQV4_9FLOR</name>
<feature type="region of interest" description="Disordered" evidence="1">
    <location>
        <begin position="179"/>
        <end position="198"/>
    </location>
</feature>
<dbReference type="AlphaFoldDB" id="A0A2V3IQV4"/>
<proteinExistence type="predicted"/>
<dbReference type="EMBL" id="NBIV01000089">
    <property type="protein sequence ID" value="PXF44473.1"/>
    <property type="molecule type" value="Genomic_DNA"/>
</dbReference>
<protein>
    <submittedName>
        <fullName evidence="2">Uncharacterized protein</fullName>
    </submittedName>
</protein>
<comment type="caution">
    <text evidence="2">The sequence shown here is derived from an EMBL/GenBank/DDBJ whole genome shotgun (WGS) entry which is preliminary data.</text>
</comment>
<evidence type="ECO:0000256" key="1">
    <source>
        <dbReference type="SAM" id="MobiDB-lite"/>
    </source>
</evidence>
<reference evidence="2 3" key="1">
    <citation type="journal article" date="2018" name="Mol. Biol. Evol.">
        <title>Analysis of the draft genome of the red seaweed Gracilariopsis chorda provides insights into genome size evolution in Rhodophyta.</title>
        <authorList>
            <person name="Lee J."/>
            <person name="Yang E.C."/>
            <person name="Graf L."/>
            <person name="Yang J.H."/>
            <person name="Qiu H."/>
            <person name="Zel Zion U."/>
            <person name="Chan C.X."/>
            <person name="Stephens T.G."/>
            <person name="Weber A.P.M."/>
            <person name="Boo G.H."/>
            <person name="Boo S.M."/>
            <person name="Kim K.M."/>
            <person name="Shin Y."/>
            <person name="Jung M."/>
            <person name="Lee S.J."/>
            <person name="Yim H.S."/>
            <person name="Lee J.H."/>
            <person name="Bhattacharya D."/>
            <person name="Yoon H.S."/>
        </authorList>
    </citation>
    <scope>NUCLEOTIDE SEQUENCE [LARGE SCALE GENOMIC DNA]</scope>
    <source>
        <strain evidence="2 3">SKKU-2015</strain>
        <tissue evidence="2">Whole body</tissue>
    </source>
</reference>
<organism evidence="2 3">
    <name type="scientific">Gracilariopsis chorda</name>
    <dbReference type="NCBI Taxonomy" id="448386"/>
    <lineage>
        <taxon>Eukaryota</taxon>
        <taxon>Rhodophyta</taxon>
        <taxon>Florideophyceae</taxon>
        <taxon>Rhodymeniophycidae</taxon>
        <taxon>Gracilariales</taxon>
        <taxon>Gracilariaceae</taxon>
        <taxon>Gracilariopsis</taxon>
    </lineage>
</organism>
<evidence type="ECO:0000313" key="2">
    <source>
        <dbReference type="EMBL" id="PXF44473.1"/>
    </source>
</evidence>
<feature type="compositionally biased region" description="Pro residues" evidence="1">
    <location>
        <begin position="184"/>
        <end position="196"/>
    </location>
</feature>